<comment type="similarity">
    <text evidence="1">Belongs to the LysR transcriptional regulatory family.</text>
</comment>
<evidence type="ECO:0000313" key="9">
    <source>
        <dbReference type="Proteomes" id="UP000462501"/>
    </source>
</evidence>
<sequence length="298" mass="33983">MTLKQLEYFLEIARLGNVTRAAQSLNISQPPLSLQLKSLEDELGTPLFRRDKRHLEITPAGKLLQERAQAILALLDETTGDIHALSTEKQITLRIATIGSVNNRLLPNLISRFSRDYFYVNFRVIEGRTEHVLEHVTTGNVDFGFVREPFNMSHFRSVLIHDPALTPGQSDHFVAIAQPQFYDAYYEGDSRNTIDIDELKDKPLIIHQRYREMLLGACRKRGFNPYIICENDEIHSSLSWARAGIGIAIAPYTSAILSIDPGLVIRRLTFTAFIPWVRLVWNPFCQLSNEALAFMNMI</sequence>
<dbReference type="InterPro" id="IPR005119">
    <property type="entry name" value="LysR_subst-bd"/>
</dbReference>
<dbReference type="GO" id="GO:0003677">
    <property type="term" value="F:DNA binding"/>
    <property type="evidence" value="ECO:0007669"/>
    <property type="project" value="UniProtKB-KW"/>
</dbReference>
<dbReference type="Pfam" id="PF00126">
    <property type="entry name" value="HTH_1"/>
    <property type="match status" value="1"/>
</dbReference>
<feature type="domain" description="HTH lysR-type" evidence="5">
    <location>
        <begin position="1"/>
        <end position="58"/>
    </location>
</feature>
<reference evidence="7 9" key="2">
    <citation type="submission" date="2019-06" db="EMBL/GenBank/DDBJ databases">
        <title>Draft genome sequences of 15 bacterial species constituting the stable defined intestinal microbiota of the GM15 gnotobiotic mouse model.</title>
        <authorList>
            <person name="Elie C."/>
            <person name="Mathieu A."/>
            <person name="Saliou A."/>
            <person name="Darnaud M."/>
            <person name="Leulier F."/>
            <person name="Tamellini A."/>
        </authorList>
    </citation>
    <scope>NUCLEOTIDE SEQUENCE [LARGE SCALE GENOMIC DNA]</scope>
    <source>
        <strain evidence="7 9">JM4-15</strain>
    </source>
</reference>
<dbReference type="EMBL" id="VIQT01000014">
    <property type="protein sequence ID" value="NDO39657.1"/>
    <property type="molecule type" value="Genomic_DNA"/>
</dbReference>
<dbReference type="Proteomes" id="UP000462501">
    <property type="component" value="Unassembled WGS sequence"/>
</dbReference>
<evidence type="ECO:0000313" key="7">
    <source>
        <dbReference type="EMBL" id="NDO39657.1"/>
    </source>
</evidence>
<dbReference type="CDD" id="cd05466">
    <property type="entry name" value="PBP2_LTTR_substrate"/>
    <property type="match status" value="1"/>
</dbReference>
<dbReference type="InterPro" id="IPR036388">
    <property type="entry name" value="WH-like_DNA-bd_sf"/>
</dbReference>
<dbReference type="AlphaFoldDB" id="A0A845T0I8"/>
<keyword evidence="4" id="KW-0804">Transcription</keyword>
<evidence type="ECO:0000256" key="4">
    <source>
        <dbReference type="ARBA" id="ARBA00023163"/>
    </source>
</evidence>
<dbReference type="Gene3D" id="3.40.190.10">
    <property type="entry name" value="Periplasmic binding protein-like II"/>
    <property type="match status" value="2"/>
</dbReference>
<dbReference type="InterPro" id="IPR036390">
    <property type="entry name" value="WH_DNA-bd_sf"/>
</dbReference>
<dbReference type="GO" id="GO:0003700">
    <property type="term" value="F:DNA-binding transcription factor activity"/>
    <property type="evidence" value="ECO:0007669"/>
    <property type="project" value="InterPro"/>
</dbReference>
<dbReference type="FunFam" id="1.10.10.10:FF:000001">
    <property type="entry name" value="LysR family transcriptional regulator"/>
    <property type="match status" value="1"/>
</dbReference>
<proteinExistence type="inferred from homology"/>
<evidence type="ECO:0000313" key="8">
    <source>
        <dbReference type="Proteomes" id="UP000446348"/>
    </source>
</evidence>
<dbReference type="PANTHER" id="PTHR30346">
    <property type="entry name" value="TRANSCRIPTIONAL DUAL REGULATOR HCAR-RELATED"/>
    <property type="match status" value="1"/>
</dbReference>
<evidence type="ECO:0000313" key="6">
    <source>
        <dbReference type="EMBL" id="NBI79961.1"/>
    </source>
</evidence>
<name>A0A845T0I8_9FIRM</name>
<dbReference type="RefSeq" id="WP_160210688.1">
    <property type="nucleotide sequence ID" value="NZ_CASBEY010000032.1"/>
</dbReference>
<dbReference type="SUPFAM" id="SSF46785">
    <property type="entry name" value="Winged helix' DNA-binding domain"/>
    <property type="match status" value="1"/>
</dbReference>
<dbReference type="PANTHER" id="PTHR30346:SF28">
    <property type="entry name" value="HTH-TYPE TRANSCRIPTIONAL REGULATOR CYNR"/>
    <property type="match status" value="1"/>
</dbReference>
<dbReference type="InterPro" id="IPR000847">
    <property type="entry name" value="LysR_HTH_N"/>
</dbReference>
<accession>A0A845T0I8</accession>
<protein>
    <submittedName>
        <fullName evidence="7">LysR family transcriptional regulator</fullName>
    </submittedName>
</protein>
<evidence type="ECO:0000256" key="3">
    <source>
        <dbReference type="ARBA" id="ARBA00023125"/>
    </source>
</evidence>
<dbReference type="SUPFAM" id="SSF53850">
    <property type="entry name" value="Periplasmic binding protein-like II"/>
    <property type="match status" value="1"/>
</dbReference>
<organism evidence="7 9">
    <name type="scientific">Anaerotruncus colihominis</name>
    <dbReference type="NCBI Taxonomy" id="169435"/>
    <lineage>
        <taxon>Bacteria</taxon>
        <taxon>Bacillati</taxon>
        <taxon>Bacillota</taxon>
        <taxon>Clostridia</taxon>
        <taxon>Eubacteriales</taxon>
        <taxon>Oscillospiraceae</taxon>
        <taxon>Anaerotruncus</taxon>
    </lineage>
</organism>
<dbReference type="Proteomes" id="UP000446348">
    <property type="component" value="Unassembled WGS sequence"/>
</dbReference>
<reference evidence="6 8" key="1">
    <citation type="submission" date="2018-08" db="EMBL/GenBank/DDBJ databases">
        <title>Murine metabolic-syndrome-specific gut microbial biobank.</title>
        <authorList>
            <person name="Liu C."/>
        </authorList>
    </citation>
    <scope>NUCLEOTIDE SEQUENCE [LARGE SCALE GENOMIC DNA]</scope>
    <source>
        <strain evidence="6 8">X69</strain>
    </source>
</reference>
<dbReference type="PRINTS" id="PR00039">
    <property type="entry name" value="HTHLYSR"/>
</dbReference>
<comment type="caution">
    <text evidence="7">The sequence shown here is derived from an EMBL/GenBank/DDBJ whole genome shotgun (WGS) entry which is preliminary data.</text>
</comment>
<dbReference type="PROSITE" id="PS50931">
    <property type="entry name" value="HTH_LYSR"/>
    <property type="match status" value="1"/>
</dbReference>
<keyword evidence="2" id="KW-0805">Transcription regulation</keyword>
<dbReference type="Gene3D" id="1.10.10.10">
    <property type="entry name" value="Winged helix-like DNA-binding domain superfamily/Winged helix DNA-binding domain"/>
    <property type="match status" value="1"/>
</dbReference>
<dbReference type="OrthoDB" id="9803714at2"/>
<dbReference type="GO" id="GO:0032993">
    <property type="term" value="C:protein-DNA complex"/>
    <property type="evidence" value="ECO:0007669"/>
    <property type="project" value="TreeGrafter"/>
</dbReference>
<dbReference type="EMBL" id="QXWZ01000029">
    <property type="protein sequence ID" value="NBI79961.1"/>
    <property type="molecule type" value="Genomic_DNA"/>
</dbReference>
<evidence type="ECO:0000256" key="2">
    <source>
        <dbReference type="ARBA" id="ARBA00023015"/>
    </source>
</evidence>
<dbReference type="Pfam" id="PF03466">
    <property type="entry name" value="LysR_substrate"/>
    <property type="match status" value="1"/>
</dbReference>
<evidence type="ECO:0000256" key="1">
    <source>
        <dbReference type="ARBA" id="ARBA00009437"/>
    </source>
</evidence>
<gene>
    <name evidence="6" type="ORF">D3Z39_14030</name>
    <name evidence="7" type="ORF">FMM72_10455</name>
</gene>
<keyword evidence="3" id="KW-0238">DNA-binding</keyword>
<evidence type="ECO:0000259" key="5">
    <source>
        <dbReference type="PROSITE" id="PS50931"/>
    </source>
</evidence>